<dbReference type="GeneTree" id="ENSGT00390000017402"/>
<dbReference type="RefSeq" id="XP_013854437.1">
    <property type="nucleotide sequence ID" value="XM_013998983.2"/>
</dbReference>
<name>A0A8W4FAG7_PIG</name>
<organism evidence="2 3">
    <name type="scientific">Sus scrofa</name>
    <name type="common">Pig</name>
    <dbReference type="NCBI Taxonomy" id="9823"/>
    <lineage>
        <taxon>Eukaryota</taxon>
        <taxon>Metazoa</taxon>
        <taxon>Chordata</taxon>
        <taxon>Craniata</taxon>
        <taxon>Vertebrata</taxon>
        <taxon>Euteleostomi</taxon>
        <taxon>Mammalia</taxon>
        <taxon>Eutheria</taxon>
        <taxon>Laurasiatheria</taxon>
        <taxon>Artiodactyla</taxon>
        <taxon>Suina</taxon>
        <taxon>Suidae</taxon>
        <taxon>Sus</taxon>
    </lineage>
</organism>
<accession>A0A8W4FAG7</accession>
<evidence type="ECO:0000256" key="1">
    <source>
        <dbReference type="SAM" id="MobiDB-lite"/>
    </source>
</evidence>
<reference evidence="2" key="1">
    <citation type="journal article" date="2020" name="Gigascience">
        <title>An improved pig reference genome sequence to enable pig genetics and genomics research.</title>
        <authorList>
            <person name="Warr A."/>
            <person name="Affara N."/>
            <person name="Aken B."/>
            <person name="Beiki H."/>
            <person name="Bickhart D.M."/>
            <person name="Billis K."/>
            <person name="Chow W."/>
            <person name="Eory L."/>
            <person name="Finlayson H.A."/>
            <person name="Flicek P."/>
            <person name="Giron C.G."/>
            <person name="Griffin D.K."/>
            <person name="Hall R."/>
            <person name="Hannum G."/>
            <person name="Hourlier T."/>
            <person name="Howe K."/>
            <person name="Hume D.A."/>
            <person name="Izuogu O."/>
            <person name="Kim K."/>
            <person name="Koren S."/>
            <person name="Liu H."/>
            <person name="Manchanda N."/>
            <person name="Martin F.J."/>
            <person name="Nonneman D.J."/>
            <person name="O'Connor R.E."/>
            <person name="Phillippy A.M."/>
            <person name="Rohrer G.A."/>
            <person name="Rosen B.D."/>
            <person name="Rund L.A."/>
            <person name="Sargent C.A."/>
            <person name="Schook L.B."/>
            <person name="Schroeder S.G."/>
            <person name="Schwartz A.S."/>
            <person name="Skinner B.M."/>
            <person name="Talbot R."/>
            <person name="Tseng E."/>
            <person name="Tuggle C.K."/>
            <person name="Watson M."/>
            <person name="Smith T.P.L."/>
            <person name="Archibald A.L."/>
        </authorList>
    </citation>
    <scope>NUCLEOTIDE SEQUENCE [LARGE SCALE GENOMIC DNA]</scope>
    <source>
        <strain evidence="2">Duroc</strain>
    </source>
</reference>
<keyword evidence="3" id="KW-1185">Reference proteome</keyword>
<proteinExistence type="predicted"/>
<gene>
    <name evidence="2" type="primary">AGTRAP</name>
</gene>
<evidence type="ECO:0000313" key="3">
    <source>
        <dbReference type="Proteomes" id="UP000008227"/>
    </source>
</evidence>
<dbReference type="AlphaFoldDB" id="A0A8W4FAG7"/>
<feature type="region of interest" description="Disordered" evidence="1">
    <location>
        <begin position="121"/>
        <end position="156"/>
    </location>
</feature>
<dbReference type="CTD" id="57085"/>
<protein>
    <submittedName>
        <fullName evidence="2">Angiotensin II receptor associated protein</fullName>
    </submittedName>
</protein>
<dbReference type="Ensembl" id="ENSSSCT00000100213.1">
    <property type="protein sequence ID" value="ENSSSCP00000076272.1"/>
    <property type="gene ID" value="ENSSSCG00000022401.4"/>
</dbReference>
<dbReference type="OrthoDB" id="9838029at2759"/>
<evidence type="ECO:0000313" key="2">
    <source>
        <dbReference type="Ensembl" id="ENSSSCP00000076272.1"/>
    </source>
</evidence>
<dbReference type="GeneID" id="100524812"/>
<dbReference type="Proteomes" id="UP000008227">
    <property type="component" value="Chromosome 6"/>
</dbReference>
<reference evidence="2" key="3">
    <citation type="submission" date="2025-09" db="UniProtKB">
        <authorList>
            <consortium name="Ensembl"/>
        </authorList>
    </citation>
    <scope>IDENTIFICATION</scope>
</reference>
<reference evidence="2" key="2">
    <citation type="submission" date="2025-08" db="UniProtKB">
        <authorList>
            <consortium name="Ensembl"/>
        </authorList>
    </citation>
    <scope>IDENTIFICATION</scope>
</reference>
<sequence>MELPAVNLKGLHCVPGPLCLGQLHHPGLGRVGRGAAGLRRRHKYVSGWPGGHHLPGHRPHQHLLPEGRPLGHGALQRGHGHPQPAPQAVLLLPRLPHVPGARGFPRAFAGAQRLPDHRLRGACRPGEQASRPPRILKPAKSRSQLDRPPGRRRRHHPLCTSGVICVLDGLPFLELTWERTQFPSSGVA</sequence>